<proteinExistence type="predicted"/>
<reference evidence="1 2" key="1">
    <citation type="submission" date="2019-01" db="EMBL/GenBank/DDBJ databases">
        <title>Genomic insights into the origins and evolution of symbiotic genes in the Phaseolus vulgaris microsymbionts.</title>
        <authorList>
            <person name="Tong W."/>
        </authorList>
    </citation>
    <scope>NUCLEOTIDE SEQUENCE [LARGE SCALE GENOMIC DNA]</scope>
    <source>
        <strain evidence="1 2">FH23</strain>
    </source>
</reference>
<keyword evidence="2" id="KW-1185">Reference proteome</keyword>
<dbReference type="KEGG" id="rad:CO657_10995"/>
<protein>
    <recommendedName>
        <fullName evidence="3">TniQ protein</fullName>
    </recommendedName>
</protein>
<evidence type="ECO:0000313" key="2">
    <source>
        <dbReference type="Proteomes" id="UP000220927"/>
    </source>
</evidence>
<gene>
    <name evidence="1" type="ORF">CO657_10995</name>
</gene>
<accession>A0AAE5TVZ0</accession>
<evidence type="ECO:0008006" key="3">
    <source>
        <dbReference type="Google" id="ProtNLM"/>
    </source>
</evidence>
<dbReference type="EMBL" id="CP034998">
    <property type="protein sequence ID" value="QAS78565.1"/>
    <property type="molecule type" value="Genomic_DNA"/>
</dbReference>
<dbReference type="Proteomes" id="UP000220927">
    <property type="component" value="Chromosome"/>
</dbReference>
<name>A0AAE5TVZ0_9HYPH</name>
<dbReference type="RefSeq" id="WP_128715537.1">
    <property type="nucleotide sequence ID" value="NZ_CP034998.1"/>
</dbReference>
<dbReference type="AlphaFoldDB" id="A0AAE5TVZ0"/>
<evidence type="ECO:0000313" key="1">
    <source>
        <dbReference type="EMBL" id="QAS78565.1"/>
    </source>
</evidence>
<sequence length="597" mass="66536">MGIELGSGEGMREALHRASLWNGFPRPSVIIDLAGCTSVRKVSALATCDNRRDIAKLAQILSLAPDVQERLLREKLPVHASRDFVMFFGHAVRRGHISNARRIAPQMLAQGERLKAIWSLKPLALDPVSREYLCDRCPCGALLGWELSCDAWTCDQCGADLRDAPVKIYNPRNEKALDFAARLIDPESSERNSSLPAGSELADERAGDLFQLIVRIAQTCQRIEAADARKAIEPHNIERAGRAVLDWPNGFEELVDSIIAPTSESRELGWFDSKPLRRLQFDQTLPATIRTRIKGLLDSARRIEAVNSQGVTPSRFVYPSKVGDTNRLKRPREDVLTLVRSRGKKVDGRFAPSAHFNPYMTAMRDIGTVRRFSEDMGLPMPAVWELLNRGMAPELATDIAHLGPVPLPTVESSLIADVSKIIRPGTRIGALGLVSCCFALDPSMGFSWSSILRAVLDGQLEVWRGRRRKRGLMSELVVTDFSFLRSLVETQPTSDDVRNAPMSHREVSMTIDRTKSVAANIVNSGLMQGISTAEKLAQLRKSWAFSFELQTLAGMSRRPIKDLYRKLRNVDVKCMRSGDVIFWRRDEALSCLGLQLS</sequence>
<organism evidence="1 2">
    <name type="scientific">Rhizobium acidisoli</name>
    <dbReference type="NCBI Taxonomy" id="1538158"/>
    <lineage>
        <taxon>Bacteria</taxon>
        <taxon>Pseudomonadati</taxon>
        <taxon>Pseudomonadota</taxon>
        <taxon>Alphaproteobacteria</taxon>
        <taxon>Hyphomicrobiales</taxon>
        <taxon>Rhizobiaceae</taxon>
        <taxon>Rhizobium/Agrobacterium group</taxon>
        <taxon>Rhizobium</taxon>
    </lineage>
</organism>